<dbReference type="SUPFAM" id="SSF51905">
    <property type="entry name" value="FAD/NAD(P)-binding domain"/>
    <property type="match status" value="2"/>
</dbReference>
<keyword evidence="3" id="KW-1185">Reference proteome</keyword>
<dbReference type="EMBL" id="JAWDIU010000003">
    <property type="protein sequence ID" value="MDU0327038.1"/>
    <property type="molecule type" value="Genomic_DNA"/>
</dbReference>
<dbReference type="Proteomes" id="UP001256673">
    <property type="component" value="Unassembled WGS sequence"/>
</dbReference>
<dbReference type="InterPro" id="IPR023753">
    <property type="entry name" value="FAD/NAD-binding_dom"/>
</dbReference>
<dbReference type="InterPro" id="IPR015904">
    <property type="entry name" value="Sulphide_quinone_reductase"/>
</dbReference>
<sequence>MPDPRSAVPARATPRIVVIGGGNAGLSIAGRLHRARLGDITVIEPREQHVFAPLQSHIAGGAARASEAVRPQADVIPPGVRWLRDEAFTVDPDARRVHLVSGGRIDYDQLVVCAGLRMAWEQVPGLPEAMADATGISNYDYDLAAKASPALRDFRSGTVVFTQPPEPASCGAAAQKPMYLACDWWRSIGVRDGIRVVFVCPDPVPFGIPAIDRELQRKLDEYGIEVHYSRELRAVDAAARTVTIGHGDAEETIAYDLLHAVPPQRAPEWIAGSGLAAPDDPHGFVDVDPEKFQHTRHPEIWALGDAATVATRRSGGAIRRQAQALVQNMTAVLAGRAPTATYNGYSVVPFTVSRGTVVFAEFDRQGRLQPSVPFWRSLYRERRLSWIADRRVLPWVYWHLILRGRA</sequence>
<accession>A0ABU3RX49</accession>
<dbReference type="InterPro" id="IPR036188">
    <property type="entry name" value="FAD/NAD-bd_sf"/>
</dbReference>
<evidence type="ECO:0000313" key="3">
    <source>
        <dbReference type="Proteomes" id="UP001256673"/>
    </source>
</evidence>
<evidence type="ECO:0000259" key="1">
    <source>
        <dbReference type="Pfam" id="PF07992"/>
    </source>
</evidence>
<reference evidence="2 3" key="1">
    <citation type="submission" date="2023-09" db="EMBL/GenBank/DDBJ databases">
        <title>Microbacterium fusihabitans sp. nov., Microbacterium phycihabitans sp. nov., and Microbacterium cervinum sp. nov., isolated from dried seaweeds of beach.</title>
        <authorList>
            <person name="Lee S.D."/>
        </authorList>
    </citation>
    <scope>NUCLEOTIDE SEQUENCE [LARGE SCALE GENOMIC DNA]</scope>
    <source>
        <strain evidence="2 3">KSW2-21</strain>
    </source>
</reference>
<proteinExistence type="predicted"/>
<feature type="domain" description="FAD/NAD(P)-binding" evidence="1">
    <location>
        <begin position="15"/>
        <end position="130"/>
    </location>
</feature>
<organism evidence="2 3">
    <name type="scientific">Microbacterium algihabitans</name>
    <dbReference type="NCBI Taxonomy" id="3075992"/>
    <lineage>
        <taxon>Bacteria</taxon>
        <taxon>Bacillati</taxon>
        <taxon>Actinomycetota</taxon>
        <taxon>Actinomycetes</taxon>
        <taxon>Micrococcales</taxon>
        <taxon>Microbacteriaceae</taxon>
        <taxon>Microbacterium</taxon>
    </lineage>
</organism>
<dbReference type="PANTHER" id="PTHR10632:SF2">
    <property type="entry name" value="SULFIDE:QUINONE OXIDOREDUCTASE, MITOCHONDRIAL"/>
    <property type="match status" value="1"/>
</dbReference>
<evidence type="ECO:0000313" key="2">
    <source>
        <dbReference type="EMBL" id="MDU0327038.1"/>
    </source>
</evidence>
<dbReference type="PANTHER" id="PTHR10632">
    <property type="entry name" value="SULFIDE:QUINONE OXIDOREDUCTASE"/>
    <property type="match status" value="1"/>
</dbReference>
<gene>
    <name evidence="2" type="ORF">RWH43_09755</name>
</gene>
<protein>
    <submittedName>
        <fullName evidence="2">FAD-dependent oxidoreductase</fullName>
    </submittedName>
</protein>
<dbReference type="RefSeq" id="WP_316001364.1">
    <property type="nucleotide sequence ID" value="NZ_JAWDIU010000003.1"/>
</dbReference>
<comment type="caution">
    <text evidence="2">The sequence shown here is derived from an EMBL/GenBank/DDBJ whole genome shotgun (WGS) entry which is preliminary data.</text>
</comment>
<dbReference type="Pfam" id="PF07992">
    <property type="entry name" value="Pyr_redox_2"/>
    <property type="match status" value="1"/>
</dbReference>
<dbReference type="Gene3D" id="3.50.50.60">
    <property type="entry name" value="FAD/NAD(P)-binding domain"/>
    <property type="match status" value="2"/>
</dbReference>
<name>A0ABU3RX49_9MICO</name>